<dbReference type="AlphaFoldDB" id="A0A1E5C0P9"/>
<dbReference type="Proteomes" id="UP000095039">
    <property type="component" value="Unassembled WGS sequence"/>
</dbReference>
<dbReference type="PANTHER" id="PTHR40562:SF1">
    <property type="entry name" value="NITRITE REDUCTASE (NADH) SMALL SUBUNIT"/>
    <property type="match status" value="1"/>
</dbReference>
<dbReference type="PANTHER" id="PTHR40562">
    <property type="match status" value="1"/>
</dbReference>
<organism evidence="4 5">
    <name type="scientific">Enterovibrio norvegicus FF-454</name>
    <dbReference type="NCBI Taxonomy" id="1185651"/>
    <lineage>
        <taxon>Bacteria</taxon>
        <taxon>Pseudomonadati</taxon>
        <taxon>Pseudomonadota</taxon>
        <taxon>Gammaproteobacteria</taxon>
        <taxon>Vibrionales</taxon>
        <taxon>Vibrionaceae</taxon>
        <taxon>Enterovibrio</taxon>
    </lineage>
</organism>
<evidence type="ECO:0000256" key="1">
    <source>
        <dbReference type="ARBA" id="ARBA00023002"/>
    </source>
</evidence>
<gene>
    <name evidence="4" type="ORF">A1OK_03535</name>
</gene>
<dbReference type="GO" id="GO:0042128">
    <property type="term" value="P:nitrate assimilation"/>
    <property type="evidence" value="ECO:0007669"/>
    <property type="project" value="UniProtKB-KW"/>
</dbReference>
<dbReference type="InterPro" id="IPR017881">
    <property type="entry name" value="NirD"/>
</dbReference>
<dbReference type="Pfam" id="PF13806">
    <property type="entry name" value="Rieske_2"/>
    <property type="match status" value="1"/>
</dbReference>
<sequence length="110" mass="11968">MTQWQTICRKQDLVKNTGVCALFDEKQVAIFLCGQTDTLYAIDNFDPIGKANVLSRGMLGSSGDKTVIASPLYKQHFCLESGVCIEDDSISVGTYSVRCHEGDVQLAAMG</sequence>
<accession>A0A1E5C0P9</accession>
<name>A0A1E5C0P9_9GAMM</name>
<keyword evidence="2" id="KW-0534">Nitrate assimilation</keyword>
<dbReference type="GO" id="GO:0051537">
    <property type="term" value="F:2 iron, 2 sulfur cluster binding"/>
    <property type="evidence" value="ECO:0007669"/>
    <property type="project" value="InterPro"/>
</dbReference>
<dbReference type="PROSITE" id="PS51300">
    <property type="entry name" value="NIRD"/>
    <property type="match status" value="1"/>
</dbReference>
<dbReference type="CDD" id="cd03529">
    <property type="entry name" value="Rieske_NirD"/>
    <property type="match status" value="1"/>
</dbReference>
<keyword evidence="1" id="KW-0560">Oxidoreductase</keyword>
<comment type="caution">
    <text evidence="4">The sequence shown here is derived from an EMBL/GenBank/DDBJ whole genome shotgun (WGS) entry which is preliminary data.</text>
</comment>
<reference evidence="4 5" key="1">
    <citation type="journal article" date="2012" name="Science">
        <title>Ecological populations of bacteria act as socially cohesive units of antibiotic production and resistance.</title>
        <authorList>
            <person name="Cordero O.X."/>
            <person name="Wildschutte H."/>
            <person name="Kirkup B."/>
            <person name="Proehl S."/>
            <person name="Ngo L."/>
            <person name="Hussain F."/>
            <person name="Le Roux F."/>
            <person name="Mincer T."/>
            <person name="Polz M.F."/>
        </authorList>
    </citation>
    <scope>NUCLEOTIDE SEQUENCE [LARGE SCALE GENOMIC DNA]</scope>
    <source>
        <strain evidence="4 5">FF-454</strain>
    </source>
</reference>
<dbReference type="Gene3D" id="2.102.10.10">
    <property type="entry name" value="Rieske [2Fe-2S] iron-sulphur domain"/>
    <property type="match status" value="1"/>
</dbReference>
<dbReference type="EMBL" id="AJWN02000090">
    <property type="protein sequence ID" value="OEE59094.1"/>
    <property type="molecule type" value="Genomic_DNA"/>
</dbReference>
<dbReference type="GO" id="GO:0008942">
    <property type="term" value="F:nitrite reductase [NAD(P)H] activity"/>
    <property type="evidence" value="ECO:0007669"/>
    <property type="project" value="InterPro"/>
</dbReference>
<evidence type="ECO:0000256" key="2">
    <source>
        <dbReference type="ARBA" id="ARBA00023063"/>
    </source>
</evidence>
<dbReference type="NCBIfam" id="TIGR02378">
    <property type="entry name" value="nirD_assim_sml"/>
    <property type="match status" value="1"/>
</dbReference>
<dbReference type="RefSeq" id="WP_016961331.1">
    <property type="nucleotide sequence ID" value="NZ_AJWN02000090.1"/>
</dbReference>
<dbReference type="InterPro" id="IPR036922">
    <property type="entry name" value="Rieske_2Fe-2S_sf"/>
</dbReference>
<dbReference type="SUPFAM" id="SSF50022">
    <property type="entry name" value="ISP domain"/>
    <property type="match status" value="1"/>
</dbReference>
<dbReference type="InterPro" id="IPR012748">
    <property type="entry name" value="Rieske-like_NirD"/>
</dbReference>
<protein>
    <submittedName>
        <fullName evidence="4">Nitrite reductase small subunit</fullName>
    </submittedName>
</protein>
<evidence type="ECO:0000313" key="5">
    <source>
        <dbReference type="Proteomes" id="UP000095039"/>
    </source>
</evidence>
<keyword evidence="5" id="KW-1185">Reference proteome</keyword>
<proteinExistence type="predicted"/>
<evidence type="ECO:0000313" key="4">
    <source>
        <dbReference type="EMBL" id="OEE59094.1"/>
    </source>
</evidence>
<evidence type="ECO:0000259" key="3">
    <source>
        <dbReference type="Pfam" id="PF13806"/>
    </source>
</evidence>
<feature type="domain" description="Rieske-like [2Fe-2S]" evidence="3">
    <location>
        <begin position="3"/>
        <end position="106"/>
    </location>
</feature>